<dbReference type="Proteomes" id="UP000053555">
    <property type="component" value="Unassembled WGS sequence"/>
</dbReference>
<organism evidence="1">
    <name type="scientific">Glycine soja</name>
    <name type="common">Wild soybean</name>
    <dbReference type="NCBI Taxonomy" id="3848"/>
    <lineage>
        <taxon>Eukaryota</taxon>
        <taxon>Viridiplantae</taxon>
        <taxon>Streptophyta</taxon>
        <taxon>Embryophyta</taxon>
        <taxon>Tracheophyta</taxon>
        <taxon>Spermatophyta</taxon>
        <taxon>Magnoliopsida</taxon>
        <taxon>eudicotyledons</taxon>
        <taxon>Gunneridae</taxon>
        <taxon>Pentapetalae</taxon>
        <taxon>rosids</taxon>
        <taxon>fabids</taxon>
        <taxon>Fabales</taxon>
        <taxon>Fabaceae</taxon>
        <taxon>Papilionoideae</taxon>
        <taxon>50 kb inversion clade</taxon>
        <taxon>NPAAA clade</taxon>
        <taxon>indigoferoid/millettioid clade</taxon>
        <taxon>Phaseoleae</taxon>
        <taxon>Glycine</taxon>
        <taxon>Glycine subgen. Soja</taxon>
    </lineage>
</organism>
<evidence type="ECO:0000313" key="1">
    <source>
        <dbReference type="EMBL" id="KHM99243.1"/>
    </source>
</evidence>
<proteinExistence type="predicted"/>
<accession>A0A0B2NVI4</accession>
<protein>
    <submittedName>
        <fullName evidence="1">Uncharacterized protein</fullName>
    </submittedName>
</protein>
<sequence>MSIDIVYDCITSCGLTKSIDDNIGVRDLTAYAMDSCVQECKNK</sequence>
<gene>
    <name evidence="1" type="ORF">glysoja_034768</name>
</gene>
<dbReference type="AlphaFoldDB" id="A0A0B2NVI4"/>
<name>A0A0B2NVI4_GLYSO</name>
<dbReference type="EMBL" id="KN671911">
    <property type="protein sequence ID" value="KHM99243.1"/>
    <property type="molecule type" value="Genomic_DNA"/>
</dbReference>
<reference evidence="1" key="1">
    <citation type="submission" date="2014-07" db="EMBL/GenBank/DDBJ databases">
        <title>Identification of a novel salt tolerance gene in wild soybean by whole-genome sequencing.</title>
        <authorList>
            <person name="Lam H.-M."/>
            <person name="Qi X."/>
            <person name="Li M.-W."/>
            <person name="Liu X."/>
            <person name="Xie M."/>
            <person name="Ni M."/>
            <person name="Xu X."/>
        </authorList>
    </citation>
    <scope>NUCLEOTIDE SEQUENCE [LARGE SCALE GENOMIC DNA]</scope>
    <source>
        <tissue evidence="1">Root</tissue>
    </source>
</reference>